<dbReference type="KEGG" id="pacs:FAZ98_05900"/>
<dbReference type="Gene3D" id="1.20.59.20">
    <property type="match status" value="1"/>
</dbReference>
<comment type="subcellular location">
    <subcellularLocation>
        <location evidence="1 8">Cytoplasm</location>
    </subcellularLocation>
</comment>
<dbReference type="GO" id="GO:0005524">
    <property type="term" value="F:ATP binding"/>
    <property type="evidence" value="ECO:0007669"/>
    <property type="project" value="UniProtKB-UniRule"/>
</dbReference>
<dbReference type="PANTHER" id="PTHR43033:SF1">
    <property type="entry name" value="TRNA(ILE)-LYSIDINE SYNTHASE-RELATED"/>
    <property type="match status" value="1"/>
</dbReference>
<dbReference type="InterPro" id="IPR015262">
    <property type="entry name" value="tRNA_Ile_lys_synt_subst-bd"/>
</dbReference>
<dbReference type="InterPro" id="IPR011063">
    <property type="entry name" value="TilS/TtcA_N"/>
</dbReference>
<dbReference type="InterPro" id="IPR014729">
    <property type="entry name" value="Rossmann-like_a/b/a_fold"/>
</dbReference>
<dbReference type="SUPFAM" id="SSF56037">
    <property type="entry name" value="PheT/TilS domain"/>
    <property type="match status" value="1"/>
</dbReference>
<comment type="function">
    <text evidence="8">Ligates lysine onto the cytidine present at position 34 of the AUA codon-specific tRNA(Ile) that contains the anticodon CAU, in an ATP-dependent manner. Cytidine is converted to lysidine, thus changing the amino acid specificity of the tRNA from methionine to isoleucine.</text>
</comment>
<dbReference type="AlphaFoldDB" id="A0A7Z2GGC4"/>
<comment type="similarity">
    <text evidence="8">Belongs to the tRNA(Ile)-lysidine synthase family.</text>
</comment>
<keyword evidence="3 8" id="KW-0436">Ligase</keyword>
<feature type="binding site" evidence="8">
    <location>
        <begin position="36"/>
        <end position="41"/>
    </location>
    <ligand>
        <name>ATP</name>
        <dbReference type="ChEBI" id="CHEBI:30616"/>
    </ligand>
</feature>
<evidence type="ECO:0000256" key="2">
    <source>
        <dbReference type="ARBA" id="ARBA00022490"/>
    </source>
</evidence>
<evidence type="ECO:0000256" key="6">
    <source>
        <dbReference type="ARBA" id="ARBA00022840"/>
    </source>
</evidence>
<dbReference type="NCBIfam" id="TIGR02433">
    <property type="entry name" value="lysidine_TilS_C"/>
    <property type="match status" value="1"/>
</dbReference>
<dbReference type="Pfam" id="PF11734">
    <property type="entry name" value="TilS_C"/>
    <property type="match status" value="1"/>
</dbReference>
<dbReference type="SUPFAM" id="SSF52402">
    <property type="entry name" value="Adenine nucleotide alpha hydrolases-like"/>
    <property type="match status" value="1"/>
</dbReference>
<organism evidence="10 11">
    <name type="scientific">Paraburkholderia acidisoli</name>
    <dbReference type="NCBI Taxonomy" id="2571748"/>
    <lineage>
        <taxon>Bacteria</taxon>
        <taxon>Pseudomonadati</taxon>
        <taxon>Pseudomonadota</taxon>
        <taxon>Betaproteobacteria</taxon>
        <taxon>Burkholderiales</taxon>
        <taxon>Burkholderiaceae</taxon>
        <taxon>Paraburkholderia</taxon>
    </lineage>
</organism>
<keyword evidence="5 8" id="KW-0547">Nucleotide-binding</keyword>
<dbReference type="GO" id="GO:0006400">
    <property type="term" value="P:tRNA modification"/>
    <property type="evidence" value="ECO:0007669"/>
    <property type="project" value="UniProtKB-UniRule"/>
</dbReference>
<dbReference type="Gene3D" id="3.40.50.620">
    <property type="entry name" value="HUPs"/>
    <property type="match status" value="1"/>
</dbReference>
<gene>
    <name evidence="8 10" type="primary">tilS</name>
    <name evidence="10" type="ORF">FAZ98_05900</name>
</gene>
<evidence type="ECO:0000256" key="4">
    <source>
        <dbReference type="ARBA" id="ARBA00022694"/>
    </source>
</evidence>
<dbReference type="RefSeq" id="WP_158949655.1">
    <property type="nucleotide sequence ID" value="NZ_CP046913.1"/>
</dbReference>
<evidence type="ECO:0000256" key="5">
    <source>
        <dbReference type="ARBA" id="ARBA00022741"/>
    </source>
</evidence>
<keyword evidence="4 8" id="KW-0819">tRNA processing</keyword>
<dbReference type="GO" id="GO:0032267">
    <property type="term" value="F:tRNA(Ile)-lysidine synthase activity"/>
    <property type="evidence" value="ECO:0007669"/>
    <property type="project" value="UniProtKB-EC"/>
</dbReference>
<dbReference type="GO" id="GO:0005737">
    <property type="term" value="C:cytoplasm"/>
    <property type="evidence" value="ECO:0007669"/>
    <property type="project" value="UniProtKB-SubCell"/>
</dbReference>
<dbReference type="SUPFAM" id="SSF82829">
    <property type="entry name" value="MesJ substrate recognition domain-like"/>
    <property type="match status" value="1"/>
</dbReference>
<dbReference type="EC" id="6.3.4.19" evidence="8"/>
<dbReference type="HAMAP" id="MF_01161">
    <property type="entry name" value="tRNA_Ile_lys_synt"/>
    <property type="match status" value="1"/>
</dbReference>
<dbReference type="PANTHER" id="PTHR43033">
    <property type="entry name" value="TRNA(ILE)-LYSIDINE SYNTHASE-RELATED"/>
    <property type="match status" value="1"/>
</dbReference>
<reference evidence="10 11" key="1">
    <citation type="submission" date="2019-12" db="EMBL/GenBank/DDBJ databases">
        <title>Paraburkholderia acidiphila 7Q-K02 sp. nov and Paraburkholderia acidisoli DHF22 sp. nov., two strains isolated from forest soil.</title>
        <authorList>
            <person name="Gao Z."/>
            <person name="Qiu L."/>
        </authorList>
    </citation>
    <scope>NUCLEOTIDE SEQUENCE [LARGE SCALE GENOMIC DNA]</scope>
    <source>
        <strain evidence="10 11">DHF22</strain>
    </source>
</reference>
<feature type="domain" description="Lysidine-tRNA(Ile) synthetase C-terminal" evidence="9">
    <location>
        <begin position="395"/>
        <end position="471"/>
    </location>
</feature>
<keyword evidence="6 8" id="KW-0067">ATP-binding</keyword>
<comment type="domain">
    <text evidence="8">The N-terminal region contains the highly conserved SGGXDS motif, predicted to be a P-loop motif involved in ATP binding.</text>
</comment>
<dbReference type="CDD" id="cd01992">
    <property type="entry name" value="TilS_N"/>
    <property type="match status" value="1"/>
</dbReference>
<dbReference type="InterPro" id="IPR012795">
    <property type="entry name" value="tRNA_Ile_lys_synt_N"/>
</dbReference>
<dbReference type="Pfam" id="PF09179">
    <property type="entry name" value="TilS"/>
    <property type="match status" value="1"/>
</dbReference>
<dbReference type="InterPro" id="IPR012094">
    <property type="entry name" value="tRNA_Ile_lys_synt"/>
</dbReference>
<keyword evidence="11" id="KW-1185">Reference proteome</keyword>
<name>A0A7Z2GGC4_9BURK</name>
<evidence type="ECO:0000256" key="3">
    <source>
        <dbReference type="ARBA" id="ARBA00022598"/>
    </source>
</evidence>
<proteinExistence type="inferred from homology"/>
<evidence type="ECO:0000313" key="10">
    <source>
        <dbReference type="EMBL" id="QGZ61306.1"/>
    </source>
</evidence>
<dbReference type="InterPro" id="IPR012796">
    <property type="entry name" value="Lysidine-tRNA-synth_C"/>
</dbReference>
<evidence type="ECO:0000256" key="1">
    <source>
        <dbReference type="ARBA" id="ARBA00004496"/>
    </source>
</evidence>
<protein>
    <recommendedName>
        <fullName evidence="8">tRNA(Ile)-lysidine synthase</fullName>
        <ecNumber evidence="8">6.3.4.19</ecNumber>
    </recommendedName>
    <alternativeName>
        <fullName evidence="8">tRNA(Ile)-2-lysyl-cytidine synthase</fullName>
    </alternativeName>
    <alternativeName>
        <fullName evidence="8">tRNA(Ile)-lysidine synthetase</fullName>
    </alternativeName>
</protein>
<sequence length="478" mass="52161">MPTPHSDPHAGRIVLDALGVVLSALPFEARIAVAYSGGLDSSVLLDAAVRAAGAARVVALHVHHGLSPHADAWLAHCAATARAYGVRFDARRVEVARDAAAGIEAAARDARYRALDAMCAEHGVAALWLAQHADDQAETVLLQWLRGAGLAGLAAMAPVRAVEGGVPRMRPLLGLLRAQLERYAHAYDLRWIDDESNDDTRYARNALRHDVMPALAAHFPGYREALARTAAHAAASQRLLDDLAQIDLREIARDDGRALSHAALVALDDARALNLLRYWMRSLGLPAASTARLNDALRQLREIAHGDARAADTPNDHALRVDHAGQQLRCYRGLVSWDAPRAAVDPAPARPHAELRWRGQEIWRLPAWRGTYVFAPASADDADAVPEAVLLRAPLVARERSGGERLRDEAANVSRTLKNLFQMRGVPAWERDVPLLYLGETLLFVPRIGVNRSAFGALDPQAVTGWRRIEWREDLTIA</sequence>
<dbReference type="EMBL" id="CP046913">
    <property type="protein sequence ID" value="QGZ61306.1"/>
    <property type="molecule type" value="Genomic_DNA"/>
</dbReference>
<dbReference type="SMART" id="SM00977">
    <property type="entry name" value="TilS_C"/>
    <property type="match status" value="1"/>
</dbReference>
<dbReference type="NCBIfam" id="TIGR02432">
    <property type="entry name" value="lysidine_TilS_N"/>
    <property type="match status" value="1"/>
</dbReference>
<evidence type="ECO:0000259" key="9">
    <source>
        <dbReference type="SMART" id="SM00977"/>
    </source>
</evidence>
<evidence type="ECO:0000256" key="7">
    <source>
        <dbReference type="ARBA" id="ARBA00048539"/>
    </source>
</evidence>
<accession>A0A7Z2GGC4</accession>
<evidence type="ECO:0000313" key="11">
    <source>
        <dbReference type="Proteomes" id="UP000433577"/>
    </source>
</evidence>
<keyword evidence="2 8" id="KW-0963">Cytoplasm</keyword>
<evidence type="ECO:0000256" key="8">
    <source>
        <dbReference type="HAMAP-Rule" id="MF_01161"/>
    </source>
</evidence>
<dbReference type="Pfam" id="PF01171">
    <property type="entry name" value="ATP_bind_3"/>
    <property type="match status" value="1"/>
</dbReference>
<comment type="catalytic activity">
    <reaction evidence="7 8">
        <text>cytidine(34) in tRNA(Ile2) + L-lysine + ATP = lysidine(34) in tRNA(Ile2) + AMP + diphosphate + H(+)</text>
        <dbReference type="Rhea" id="RHEA:43744"/>
        <dbReference type="Rhea" id="RHEA-COMP:10625"/>
        <dbReference type="Rhea" id="RHEA-COMP:10670"/>
        <dbReference type="ChEBI" id="CHEBI:15378"/>
        <dbReference type="ChEBI" id="CHEBI:30616"/>
        <dbReference type="ChEBI" id="CHEBI:32551"/>
        <dbReference type="ChEBI" id="CHEBI:33019"/>
        <dbReference type="ChEBI" id="CHEBI:82748"/>
        <dbReference type="ChEBI" id="CHEBI:83665"/>
        <dbReference type="ChEBI" id="CHEBI:456215"/>
        <dbReference type="EC" id="6.3.4.19"/>
    </reaction>
</comment>
<dbReference type="Proteomes" id="UP000433577">
    <property type="component" value="Chromosome 1"/>
</dbReference>
<dbReference type="OrthoDB" id="9807403at2"/>